<feature type="chain" id="PRO_5025012629" evidence="1">
    <location>
        <begin position="22"/>
        <end position="47"/>
    </location>
</feature>
<evidence type="ECO:0000256" key="1">
    <source>
        <dbReference type="SAM" id="SignalP"/>
    </source>
</evidence>
<accession>A0A653C0J4</accession>
<sequence>MLNLWICVAVVLSTVQPFNQGYQRLYIVLLTEIAYLDFSYKCKAFIM</sequence>
<protein>
    <submittedName>
        <fullName evidence="2">Uncharacterized protein</fullName>
    </submittedName>
</protein>
<dbReference type="AlphaFoldDB" id="A0A653C0J4"/>
<feature type="signal peptide" evidence="1">
    <location>
        <begin position="1"/>
        <end position="21"/>
    </location>
</feature>
<evidence type="ECO:0000313" key="3">
    <source>
        <dbReference type="Proteomes" id="UP000410492"/>
    </source>
</evidence>
<gene>
    <name evidence="2" type="ORF">CALMAC_LOCUS5253</name>
</gene>
<dbReference type="Proteomes" id="UP000410492">
    <property type="component" value="Unassembled WGS sequence"/>
</dbReference>
<dbReference type="EMBL" id="CAACVG010006749">
    <property type="protein sequence ID" value="VEN41437.1"/>
    <property type="molecule type" value="Genomic_DNA"/>
</dbReference>
<reference evidence="2 3" key="1">
    <citation type="submission" date="2019-01" db="EMBL/GenBank/DDBJ databases">
        <authorList>
            <person name="Sayadi A."/>
        </authorList>
    </citation>
    <scope>NUCLEOTIDE SEQUENCE [LARGE SCALE GENOMIC DNA]</scope>
</reference>
<keyword evidence="1" id="KW-0732">Signal</keyword>
<proteinExistence type="predicted"/>
<name>A0A653C0J4_CALMS</name>
<organism evidence="2 3">
    <name type="scientific">Callosobruchus maculatus</name>
    <name type="common">Southern cowpea weevil</name>
    <name type="synonym">Pulse bruchid</name>
    <dbReference type="NCBI Taxonomy" id="64391"/>
    <lineage>
        <taxon>Eukaryota</taxon>
        <taxon>Metazoa</taxon>
        <taxon>Ecdysozoa</taxon>
        <taxon>Arthropoda</taxon>
        <taxon>Hexapoda</taxon>
        <taxon>Insecta</taxon>
        <taxon>Pterygota</taxon>
        <taxon>Neoptera</taxon>
        <taxon>Endopterygota</taxon>
        <taxon>Coleoptera</taxon>
        <taxon>Polyphaga</taxon>
        <taxon>Cucujiformia</taxon>
        <taxon>Chrysomeloidea</taxon>
        <taxon>Chrysomelidae</taxon>
        <taxon>Bruchinae</taxon>
        <taxon>Bruchini</taxon>
        <taxon>Callosobruchus</taxon>
    </lineage>
</organism>
<keyword evidence="3" id="KW-1185">Reference proteome</keyword>
<evidence type="ECO:0000313" key="2">
    <source>
        <dbReference type="EMBL" id="VEN41437.1"/>
    </source>
</evidence>